<feature type="transmembrane region" description="Helical" evidence="1">
    <location>
        <begin position="322"/>
        <end position="355"/>
    </location>
</feature>
<evidence type="ECO:0000256" key="2">
    <source>
        <dbReference type="SAM" id="SignalP"/>
    </source>
</evidence>
<name>A0A1F6FGI8_9BACT</name>
<feature type="transmembrane region" description="Helical" evidence="1">
    <location>
        <begin position="251"/>
        <end position="273"/>
    </location>
</feature>
<evidence type="ECO:0000313" key="3">
    <source>
        <dbReference type="EMBL" id="OGG84974.1"/>
    </source>
</evidence>
<feature type="chain" id="PRO_5009524326" description="Polymer-forming cytoskeletal protein" evidence="2">
    <location>
        <begin position="21"/>
        <end position="365"/>
    </location>
</feature>
<dbReference type="STRING" id="1798525.A3G90_02820"/>
<protein>
    <recommendedName>
        <fullName evidence="5">Polymer-forming cytoskeletal protein</fullName>
    </recommendedName>
</protein>
<organism evidence="3 4">
    <name type="scientific">Candidatus Kaiserbacteria bacterium RIFCSPLOWO2_12_FULL_45_26</name>
    <dbReference type="NCBI Taxonomy" id="1798525"/>
    <lineage>
        <taxon>Bacteria</taxon>
        <taxon>Candidatus Kaiseribacteriota</taxon>
    </lineage>
</organism>
<keyword evidence="1" id="KW-0472">Membrane</keyword>
<evidence type="ECO:0000256" key="1">
    <source>
        <dbReference type="SAM" id="Phobius"/>
    </source>
</evidence>
<keyword evidence="1" id="KW-1133">Transmembrane helix</keyword>
<keyword evidence="1" id="KW-0812">Transmembrane</keyword>
<reference evidence="3 4" key="1">
    <citation type="journal article" date="2016" name="Nat. Commun.">
        <title>Thousands of microbial genomes shed light on interconnected biogeochemical processes in an aquifer system.</title>
        <authorList>
            <person name="Anantharaman K."/>
            <person name="Brown C.T."/>
            <person name="Hug L.A."/>
            <person name="Sharon I."/>
            <person name="Castelle C.J."/>
            <person name="Probst A.J."/>
            <person name="Thomas B.C."/>
            <person name="Singh A."/>
            <person name="Wilkins M.J."/>
            <person name="Karaoz U."/>
            <person name="Brodie E.L."/>
            <person name="Williams K.H."/>
            <person name="Hubbard S.S."/>
            <person name="Banfield J.F."/>
        </authorList>
    </citation>
    <scope>NUCLEOTIDE SEQUENCE [LARGE SCALE GENOMIC DNA]</scope>
</reference>
<dbReference type="EMBL" id="MFMM01000001">
    <property type="protein sequence ID" value="OGG84974.1"/>
    <property type="molecule type" value="Genomic_DNA"/>
</dbReference>
<feature type="signal peptide" evidence="2">
    <location>
        <begin position="1"/>
        <end position="20"/>
    </location>
</feature>
<comment type="caution">
    <text evidence="3">The sequence shown here is derived from an EMBL/GenBank/DDBJ whole genome shotgun (WGS) entry which is preliminary data.</text>
</comment>
<sequence>MSRFATLLVVILAIPSVALASSVMRTGEAVSVAADQAVEGDFYGLGNDVTVSGEVTDDLLVIAGKVKVNGKTGADLAALAGDVQIDGVIGGDARIVAGEVTVAGEVQGDLVVLAGTLKVLSTAKISGDILFFGTDAEISGEVGKSIFGTSERMRVEGVVSGDIDVKTGTLTLGERADITGMVKYASSNEIVRAQNARVAGQVIQNETVVEVTSPKDVLVPLLVLLFAALVWHLLFGRLLDRVSTQVVVHPLRSMMIGFGLFFLIPIAVGILIVSQLGSLLGITLVFAYFAVLFAAVTISGVVAGTYLFTLVSPKRATGIPSVLFGTSVVFLFLFIPVIGPVLCIALILTTMGALATHLYRTIRFS</sequence>
<feature type="transmembrane region" description="Helical" evidence="1">
    <location>
        <begin position="285"/>
        <end position="310"/>
    </location>
</feature>
<dbReference type="AlphaFoldDB" id="A0A1F6FGI8"/>
<gene>
    <name evidence="3" type="ORF">A3G90_02820</name>
</gene>
<keyword evidence="2" id="KW-0732">Signal</keyword>
<evidence type="ECO:0008006" key="5">
    <source>
        <dbReference type="Google" id="ProtNLM"/>
    </source>
</evidence>
<accession>A0A1F6FGI8</accession>
<proteinExistence type="predicted"/>
<dbReference type="Proteomes" id="UP000177325">
    <property type="component" value="Unassembled WGS sequence"/>
</dbReference>
<feature type="transmembrane region" description="Helical" evidence="1">
    <location>
        <begin position="217"/>
        <end position="239"/>
    </location>
</feature>
<evidence type="ECO:0000313" key="4">
    <source>
        <dbReference type="Proteomes" id="UP000177325"/>
    </source>
</evidence>